<dbReference type="InterPro" id="IPR044174">
    <property type="entry name" value="BC10-like"/>
</dbReference>
<dbReference type="GO" id="GO:0016020">
    <property type="term" value="C:membrane"/>
    <property type="evidence" value="ECO:0007669"/>
    <property type="project" value="UniProtKB-SubCell"/>
</dbReference>
<evidence type="ECO:0000313" key="7">
    <source>
        <dbReference type="Proteomes" id="UP000541444"/>
    </source>
</evidence>
<comment type="subcellular location">
    <subcellularLocation>
        <location evidence="1">Membrane</location>
        <topology evidence="1">Single-pass type II membrane protein</topology>
    </subcellularLocation>
</comment>
<organism evidence="6 7">
    <name type="scientific">Kingdonia uniflora</name>
    <dbReference type="NCBI Taxonomy" id="39325"/>
    <lineage>
        <taxon>Eukaryota</taxon>
        <taxon>Viridiplantae</taxon>
        <taxon>Streptophyta</taxon>
        <taxon>Embryophyta</taxon>
        <taxon>Tracheophyta</taxon>
        <taxon>Spermatophyta</taxon>
        <taxon>Magnoliopsida</taxon>
        <taxon>Ranunculales</taxon>
        <taxon>Circaeasteraceae</taxon>
        <taxon>Kingdonia</taxon>
    </lineage>
</organism>
<evidence type="ECO:0000256" key="5">
    <source>
        <dbReference type="ARBA" id="ARBA00023180"/>
    </source>
</evidence>
<dbReference type="PANTHER" id="PTHR31042">
    <property type="entry name" value="CORE-2/I-BRANCHING BETA-1,6-N-ACETYLGLUCOSAMINYLTRANSFERASE FAMILY PROTEIN-RELATED"/>
    <property type="match status" value="1"/>
</dbReference>
<reference evidence="6 7" key="1">
    <citation type="journal article" date="2020" name="IScience">
        <title>Genome Sequencing of the Endangered Kingdonia uniflora (Circaeasteraceae, Ranunculales) Reveals Potential Mechanisms of Evolutionary Specialization.</title>
        <authorList>
            <person name="Sun Y."/>
            <person name="Deng T."/>
            <person name="Zhang A."/>
            <person name="Moore M.J."/>
            <person name="Landis J.B."/>
            <person name="Lin N."/>
            <person name="Zhang H."/>
            <person name="Zhang X."/>
            <person name="Huang J."/>
            <person name="Zhang X."/>
            <person name="Sun H."/>
            <person name="Wang H."/>
        </authorList>
    </citation>
    <scope>NUCLEOTIDE SEQUENCE [LARGE SCALE GENOMIC DNA]</scope>
    <source>
        <strain evidence="6">TB1705</strain>
        <tissue evidence="6">Leaf</tissue>
    </source>
</reference>
<dbReference type="Pfam" id="PF02485">
    <property type="entry name" value="Branch"/>
    <property type="match status" value="1"/>
</dbReference>
<name>A0A7J7KVE5_9MAGN</name>
<keyword evidence="5" id="KW-0325">Glycoprotein</keyword>
<dbReference type="GO" id="GO:0016757">
    <property type="term" value="F:glycosyltransferase activity"/>
    <property type="evidence" value="ECO:0007669"/>
    <property type="project" value="UniProtKB-KW"/>
</dbReference>
<dbReference type="EMBL" id="JACGCM010002869">
    <property type="protein sequence ID" value="KAF6134308.1"/>
    <property type="molecule type" value="Genomic_DNA"/>
</dbReference>
<gene>
    <name evidence="6" type="ORF">GIB67_026604</name>
</gene>
<accession>A0A7J7KVE5</accession>
<evidence type="ECO:0000256" key="1">
    <source>
        <dbReference type="ARBA" id="ARBA00004606"/>
    </source>
</evidence>
<evidence type="ECO:0000313" key="6">
    <source>
        <dbReference type="EMBL" id="KAF6134308.1"/>
    </source>
</evidence>
<evidence type="ECO:0000256" key="4">
    <source>
        <dbReference type="ARBA" id="ARBA00023136"/>
    </source>
</evidence>
<keyword evidence="2" id="KW-0328">Glycosyltransferase</keyword>
<keyword evidence="7" id="KW-1185">Reference proteome</keyword>
<dbReference type="Proteomes" id="UP000541444">
    <property type="component" value="Unassembled WGS sequence"/>
</dbReference>
<evidence type="ECO:0000256" key="3">
    <source>
        <dbReference type="ARBA" id="ARBA00022679"/>
    </source>
</evidence>
<proteinExistence type="predicted"/>
<protein>
    <submittedName>
        <fullName evidence="6">Uncharacterized protein</fullName>
    </submittedName>
</protein>
<dbReference type="InterPro" id="IPR003406">
    <property type="entry name" value="Glyco_trans_14"/>
</dbReference>
<comment type="caution">
    <text evidence="6">The sequence shown here is derived from an EMBL/GenBank/DDBJ whole genome shotgun (WGS) entry which is preliminary data.</text>
</comment>
<keyword evidence="3" id="KW-0808">Transferase</keyword>
<dbReference type="AlphaFoldDB" id="A0A7J7KVE5"/>
<keyword evidence="4" id="KW-0472">Membrane</keyword>
<sequence length="152" mass="17736">MLPEVPLDAFRVGSQFFVLTRQHARMVVGDERRLWEKFKIPCVRRDVCYPEEHFFPTMISMSSPRGVIPATLTHVDWKGRSDGHPRTYFREEVSSELIQRLRSDSVRYGDFGSAGNESNSNRKDYVFLFARKFSPDCLQPLMDLVKSVIFRD</sequence>
<dbReference type="OrthoDB" id="191334at2759"/>
<evidence type="ECO:0000256" key="2">
    <source>
        <dbReference type="ARBA" id="ARBA00022676"/>
    </source>
</evidence>
<dbReference type="PANTHER" id="PTHR31042:SF60">
    <property type="entry name" value="CORE-2_I-BRANCHING BETA-1,6-N-ACETYLGLUCOSAMINYLTRANSFERASE FAMILY PROTEIN"/>
    <property type="match status" value="1"/>
</dbReference>